<sequence>MNGLKPCRTCSKITNPYLYRLDNMQACLRSCAKELGNLHGGILGPSGSDVELLREGELFREEVAEFWCVSPCALIETNCDDWEGGVLTPEVLVDV</sequence>
<reference evidence="1" key="1">
    <citation type="submission" date="2022-10" db="EMBL/GenBank/DDBJ databases">
        <authorList>
            <person name="Chen Y."/>
            <person name="Dougan E. K."/>
            <person name="Chan C."/>
            <person name="Rhodes N."/>
            <person name="Thang M."/>
        </authorList>
    </citation>
    <scope>NUCLEOTIDE SEQUENCE</scope>
</reference>
<dbReference type="AlphaFoldDB" id="A0A9P1FSS5"/>
<proteinExistence type="predicted"/>
<keyword evidence="4" id="KW-1185">Reference proteome</keyword>
<dbReference type="EMBL" id="CAMXCT010001243">
    <property type="protein sequence ID" value="CAI3988219.1"/>
    <property type="molecule type" value="Genomic_DNA"/>
</dbReference>
<evidence type="ECO:0000313" key="2">
    <source>
        <dbReference type="EMBL" id="CAL1141594.1"/>
    </source>
</evidence>
<dbReference type="Proteomes" id="UP001152797">
    <property type="component" value="Unassembled WGS sequence"/>
</dbReference>
<name>A0A9P1FSS5_9DINO</name>
<dbReference type="EMBL" id="CAMXCT020001243">
    <property type="protein sequence ID" value="CAL1141594.1"/>
    <property type="molecule type" value="Genomic_DNA"/>
</dbReference>
<protein>
    <submittedName>
        <fullName evidence="3">C3H1-type domain-containing protein</fullName>
    </submittedName>
</protein>
<dbReference type="OrthoDB" id="425898at2759"/>
<accession>A0A9P1FSS5</accession>
<comment type="caution">
    <text evidence="1">The sequence shown here is derived from an EMBL/GenBank/DDBJ whole genome shotgun (WGS) entry which is preliminary data.</text>
</comment>
<evidence type="ECO:0000313" key="1">
    <source>
        <dbReference type="EMBL" id="CAI3988219.1"/>
    </source>
</evidence>
<gene>
    <name evidence="1" type="ORF">C1SCF055_LOCUS15423</name>
</gene>
<organism evidence="1">
    <name type="scientific">Cladocopium goreaui</name>
    <dbReference type="NCBI Taxonomy" id="2562237"/>
    <lineage>
        <taxon>Eukaryota</taxon>
        <taxon>Sar</taxon>
        <taxon>Alveolata</taxon>
        <taxon>Dinophyceae</taxon>
        <taxon>Suessiales</taxon>
        <taxon>Symbiodiniaceae</taxon>
        <taxon>Cladocopium</taxon>
    </lineage>
</organism>
<evidence type="ECO:0000313" key="3">
    <source>
        <dbReference type="EMBL" id="CAL4775531.1"/>
    </source>
</evidence>
<evidence type="ECO:0000313" key="4">
    <source>
        <dbReference type="Proteomes" id="UP001152797"/>
    </source>
</evidence>
<dbReference type="EMBL" id="CAMXCT030001243">
    <property type="protein sequence ID" value="CAL4775531.1"/>
    <property type="molecule type" value="Genomic_DNA"/>
</dbReference>
<reference evidence="2" key="2">
    <citation type="submission" date="2024-04" db="EMBL/GenBank/DDBJ databases">
        <authorList>
            <person name="Chen Y."/>
            <person name="Shah S."/>
            <person name="Dougan E. K."/>
            <person name="Thang M."/>
            <person name="Chan C."/>
        </authorList>
    </citation>
    <scope>NUCLEOTIDE SEQUENCE [LARGE SCALE GENOMIC DNA]</scope>
</reference>